<dbReference type="GO" id="GO:0016567">
    <property type="term" value="P:protein ubiquitination"/>
    <property type="evidence" value="ECO:0007669"/>
    <property type="project" value="InterPro"/>
</dbReference>
<evidence type="ECO:0000256" key="5">
    <source>
        <dbReference type="ARBA" id="ARBA00022737"/>
    </source>
</evidence>
<dbReference type="EMBL" id="JABFUD020000009">
    <property type="protein sequence ID" value="KAI5075476.1"/>
    <property type="molecule type" value="Genomic_DNA"/>
</dbReference>
<evidence type="ECO:0000256" key="8">
    <source>
        <dbReference type="PROSITE-ProRule" id="PRU00259"/>
    </source>
</evidence>
<dbReference type="PANTHER" id="PTHR23315">
    <property type="entry name" value="U BOX DOMAIN-CONTAINING"/>
    <property type="match status" value="1"/>
</dbReference>
<feature type="repeat" description="ARM" evidence="8">
    <location>
        <begin position="619"/>
        <end position="661"/>
    </location>
</feature>
<dbReference type="FunFam" id="3.30.40.10:FF:000292">
    <property type="entry name" value="RING-type E3 ubiquitin transferase"/>
    <property type="match status" value="1"/>
</dbReference>
<dbReference type="PANTHER" id="PTHR23315:SF7">
    <property type="entry name" value="U-BOX DOMAIN-CONTAINING PROTEIN 4"/>
    <property type="match status" value="1"/>
</dbReference>
<dbReference type="Proteomes" id="UP000886520">
    <property type="component" value="Chromosome 9"/>
</dbReference>
<dbReference type="InterPro" id="IPR058678">
    <property type="entry name" value="ARM_PUB"/>
</dbReference>
<dbReference type="InterPro" id="IPR000225">
    <property type="entry name" value="Armadillo"/>
</dbReference>
<dbReference type="GO" id="GO:0061630">
    <property type="term" value="F:ubiquitin protein ligase activity"/>
    <property type="evidence" value="ECO:0007669"/>
    <property type="project" value="UniProtKB-EC"/>
</dbReference>
<organism evidence="12 13">
    <name type="scientific">Adiantum capillus-veneris</name>
    <name type="common">Maidenhair fern</name>
    <dbReference type="NCBI Taxonomy" id="13818"/>
    <lineage>
        <taxon>Eukaryota</taxon>
        <taxon>Viridiplantae</taxon>
        <taxon>Streptophyta</taxon>
        <taxon>Embryophyta</taxon>
        <taxon>Tracheophyta</taxon>
        <taxon>Polypodiopsida</taxon>
        <taxon>Polypodiidae</taxon>
        <taxon>Polypodiales</taxon>
        <taxon>Pteridineae</taxon>
        <taxon>Pteridaceae</taxon>
        <taxon>Vittarioideae</taxon>
        <taxon>Adiantum</taxon>
    </lineage>
</organism>
<dbReference type="Gene3D" id="3.30.40.10">
    <property type="entry name" value="Zinc/RING finger domain, C3HC4 (zinc finger)"/>
    <property type="match status" value="1"/>
</dbReference>
<dbReference type="SMART" id="SM00504">
    <property type="entry name" value="Ubox"/>
    <property type="match status" value="1"/>
</dbReference>
<dbReference type="InterPro" id="IPR013083">
    <property type="entry name" value="Znf_RING/FYVE/PHD"/>
</dbReference>
<dbReference type="AlphaFoldDB" id="A0A9D4ZJL8"/>
<name>A0A9D4ZJL8_ADICA</name>
<evidence type="ECO:0000256" key="9">
    <source>
        <dbReference type="SAM" id="Coils"/>
    </source>
</evidence>
<dbReference type="FunFam" id="1.25.10.10:FF:000082">
    <property type="entry name" value="RING-type E3 ubiquitin transferase"/>
    <property type="match status" value="1"/>
</dbReference>
<dbReference type="InterPro" id="IPR011989">
    <property type="entry name" value="ARM-like"/>
</dbReference>
<evidence type="ECO:0000313" key="13">
    <source>
        <dbReference type="Proteomes" id="UP000886520"/>
    </source>
</evidence>
<dbReference type="InterPro" id="IPR003613">
    <property type="entry name" value="Ubox_domain"/>
</dbReference>
<feature type="repeat" description="ARM" evidence="8">
    <location>
        <begin position="742"/>
        <end position="784"/>
    </location>
</feature>
<protein>
    <recommendedName>
        <fullName evidence="3">RING-type E3 ubiquitin transferase</fullName>
        <ecNumber evidence="3">2.3.2.27</ecNumber>
    </recommendedName>
</protein>
<gene>
    <name evidence="12" type="ORF">GOP47_0009552</name>
</gene>
<dbReference type="EC" id="2.3.2.27" evidence="3"/>
<comment type="pathway">
    <text evidence="2">Protein modification; protein ubiquitination.</text>
</comment>
<proteinExistence type="predicted"/>
<dbReference type="SMART" id="SM00185">
    <property type="entry name" value="ARM"/>
    <property type="match status" value="7"/>
</dbReference>
<dbReference type="CDD" id="cd16664">
    <property type="entry name" value="RING-Ubox_PUB"/>
    <property type="match status" value="1"/>
</dbReference>
<feature type="compositionally biased region" description="Polar residues" evidence="10">
    <location>
        <begin position="456"/>
        <end position="469"/>
    </location>
</feature>
<dbReference type="OrthoDB" id="7537227at2759"/>
<evidence type="ECO:0000256" key="3">
    <source>
        <dbReference type="ARBA" id="ARBA00012483"/>
    </source>
</evidence>
<keyword evidence="5" id="KW-0677">Repeat</keyword>
<comment type="catalytic activity">
    <reaction evidence="1">
        <text>S-ubiquitinyl-[E2 ubiquitin-conjugating enzyme]-L-cysteine + [acceptor protein]-L-lysine = [E2 ubiquitin-conjugating enzyme]-L-cysteine + N(6)-ubiquitinyl-[acceptor protein]-L-lysine.</text>
        <dbReference type="EC" id="2.3.2.27"/>
    </reaction>
</comment>
<feature type="compositionally biased region" description="Low complexity" evidence="10">
    <location>
        <begin position="470"/>
        <end position="488"/>
    </location>
</feature>
<evidence type="ECO:0000256" key="2">
    <source>
        <dbReference type="ARBA" id="ARBA00004906"/>
    </source>
</evidence>
<evidence type="ECO:0000256" key="4">
    <source>
        <dbReference type="ARBA" id="ARBA00022679"/>
    </source>
</evidence>
<dbReference type="Pfam" id="PF04564">
    <property type="entry name" value="U-box"/>
    <property type="match status" value="1"/>
</dbReference>
<keyword evidence="7 9" id="KW-0175">Coiled coil</keyword>
<comment type="caution">
    <text evidence="12">The sequence shown here is derived from an EMBL/GenBank/DDBJ whole genome shotgun (WGS) entry which is preliminary data.</text>
</comment>
<dbReference type="SUPFAM" id="SSF48371">
    <property type="entry name" value="ARM repeat"/>
    <property type="match status" value="1"/>
</dbReference>
<dbReference type="SUPFAM" id="SSF57850">
    <property type="entry name" value="RING/U-box"/>
    <property type="match status" value="1"/>
</dbReference>
<evidence type="ECO:0000313" key="12">
    <source>
        <dbReference type="EMBL" id="KAI5075476.1"/>
    </source>
</evidence>
<feature type="domain" description="U-box" evidence="11">
    <location>
        <begin position="290"/>
        <end position="364"/>
    </location>
</feature>
<dbReference type="Pfam" id="PF25598">
    <property type="entry name" value="ARM_PUB"/>
    <property type="match status" value="1"/>
</dbReference>
<evidence type="ECO:0000259" key="11">
    <source>
        <dbReference type="PROSITE" id="PS51698"/>
    </source>
</evidence>
<accession>A0A9D4ZJL8</accession>
<dbReference type="Gene3D" id="1.25.10.10">
    <property type="entry name" value="Leucine-rich Repeat Variant"/>
    <property type="match status" value="1"/>
</dbReference>
<evidence type="ECO:0000256" key="7">
    <source>
        <dbReference type="ARBA" id="ARBA00023054"/>
    </source>
</evidence>
<dbReference type="PROSITE" id="PS50176">
    <property type="entry name" value="ARM_REPEAT"/>
    <property type="match status" value="4"/>
</dbReference>
<dbReference type="InterPro" id="IPR045210">
    <property type="entry name" value="RING-Ubox_PUB"/>
</dbReference>
<reference evidence="12" key="1">
    <citation type="submission" date="2021-01" db="EMBL/GenBank/DDBJ databases">
        <title>Adiantum capillus-veneris genome.</title>
        <authorList>
            <person name="Fang Y."/>
            <person name="Liao Q."/>
        </authorList>
    </citation>
    <scope>NUCLEOTIDE SEQUENCE</scope>
    <source>
        <strain evidence="12">H3</strain>
        <tissue evidence="12">Leaf</tissue>
    </source>
</reference>
<dbReference type="InterPro" id="IPR016024">
    <property type="entry name" value="ARM-type_fold"/>
</dbReference>
<keyword evidence="4" id="KW-0808">Transferase</keyword>
<evidence type="ECO:0000256" key="1">
    <source>
        <dbReference type="ARBA" id="ARBA00000900"/>
    </source>
</evidence>
<dbReference type="PROSITE" id="PS51698">
    <property type="entry name" value="U_BOX"/>
    <property type="match status" value="1"/>
</dbReference>
<feature type="region of interest" description="Disordered" evidence="10">
    <location>
        <begin position="441"/>
        <end position="488"/>
    </location>
</feature>
<feature type="coiled-coil region" evidence="9">
    <location>
        <begin position="233"/>
        <end position="260"/>
    </location>
</feature>
<sequence length="877" mass="95279">MGLIGVGRAVARRADNGNDIVEGNGCGTESKDGLTRTGRTRGKRRAGECYGGKGVSFAAIEWGLPSPDHRLFLSSDAERIWTLQHWTIRLLLPLINEIQEYNVPLVGGAITSFEGLEHAVFKAKGLVMRCGGQSSRLYMVLRKEKFAEKFKLMTLEIESQVNSLPLGALQPTDTTQQQVFNCIAGLRSMMYDVEGEENVLLDTKVTLADLKEGVKVSHDRLEGLAKRFCLTLNQDVLREAALLEKERELARTEKDKHEEDYINQLLVLVTKIGDDLAEQKQAQVEFGGIPVPADFRCPLSLELMSDPVIVASGQTYERGYIQQWLDQGNTTCPKTRQTLNHTNLIPNYTVKALIASWCEVNNVPFPEPVKLNSSTTGIVASFPAMPFKRASSALAERRLRDVTSLPILREDHMPHMKFFEDLSPSPGQSYRDTEALQHLTLHSPRPGLNGDANMVFSPSISRKSSFNGDSANSRAHSRNTSSSSVASSADDTLYNAAFDENSAETAHHQPNEVPLQVHAMQRRPVFGSNNHGSSLAIASLNRLTLSSSRRLRGSDLSVPSRNSSPAATDVAENNMRMNIMGLVGDLKSGSEDAQRAAAASLRLLAKHSPDNRKFIANCGAIAPLVMLLDSPDSQTQENVVTALLNLSIDDNNKNEIAAAGAIDPLVKVLRTGTAEARENSAATLFSLSVMDENKVAVGQSGAIPPLVDLLMHGSPRGKKDAATALFNLSILHENKARIVGAGAVRPLVDLMADPAAGMVDKAVAVLANLATNSEGRSSIGEEGGIPSLVEVVELGSQSGKENAASALLHLCTNNHRFRAMVLQEGAIPPLVALSQSGTARAKEKALALLRHFREQRQAVLGRGMRERNMDQRQRPYV</sequence>
<feature type="repeat" description="ARM" evidence="8">
    <location>
        <begin position="660"/>
        <end position="702"/>
    </location>
</feature>
<evidence type="ECO:0000256" key="6">
    <source>
        <dbReference type="ARBA" id="ARBA00022786"/>
    </source>
</evidence>
<feature type="repeat" description="ARM" evidence="8">
    <location>
        <begin position="701"/>
        <end position="743"/>
    </location>
</feature>
<keyword evidence="13" id="KW-1185">Reference proteome</keyword>
<keyword evidence="6" id="KW-0833">Ubl conjugation pathway</keyword>
<evidence type="ECO:0000256" key="10">
    <source>
        <dbReference type="SAM" id="MobiDB-lite"/>
    </source>
</evidence>